<keyword evidence="1" id="KW-0732">Signal</keyword>
<comment type="caution">
    <text evidence="2">The sequence shown here is derived from an EMBL/GenBank/DDBJ whole genome shotgun (WGS) entry which is preliminary data.</text>
</comment>
<protein>
    <recommendedName>
        <fullName evidence="4">Lipoprotein</fullName>
    </recommendedName>
</protein>
<reference evidence="2" key="1">
    <citation type="submission" date="2022-06" db="EMBL/GenBank/DDBJ databases">
        <title>Genomic Encyclopedia of Archaeal and Bacterial Type Strains, Phase II (KMG-II): from individual species to whole genera.</title>
        <authorList>
            <person name="Goeker M."/>
        </authorList>
    </citation>
    <scope>NUCLEOTIDE SEQUENCE</scope>
    <source>
        <strain evidence="2">DSM 26652</strain>
    </source>
</reference>
<gene>
    <name evidence="2" type="ORF">APR03_000662</name>
</gene>
<proteinExistence type="predicted"/>
<dbReference type="Proteomes" id="UP001139493">
    <property type="component" value="Unassembled WGS sequence"/>
</dbReference>
<feature type="signal peptide" evidence="1">
    <location>
        <begin position="1"/>
        <end position="25"/>
    </location>
</feature>
<evidence type="ECO:0008006" key="4">
    <source>
        <dbReference type="Google" id="ProtNLM"/>
    </source>
</evidence>
<evidence type="ECO:0000313" key="3">
    <source>
        <dbReference type="Proteomes" id="UP001139493"/>
    </source>
</evidence>
<evidence type="ECO:0000256" key="1">
    <source>
        <dbReference type="SAM" id="SignalP"/>
    </source>
</evidence>
<organism evidence="2 3">
    <name type="scientific">Promicromonospora thailandica</name>
    <dbReference type="NCBI Taxonomy" id="765201"/>
    <lineage>
        <taxon>Bacteria</taxon>
        <taxon>Bacillati</taxon>
        <taxon>Actinomycetota</taxon>
        <taxon>Actinomycetes</taxon>
        <taxon>Micrococcales</taxon>
        <taxon>Promicromonosporaceae</taxon>
        <taxon>Promicromonospora</taxon>
    </lineage>
</organism>
<name>A0A9X2G7I0_9MICO</name>
<dbReference type="RefSeq" id="WP_253832797.1">
    <property type="nucleotide sequence ID" value="NZ_JAMTCS010000002.1"/>
</dbReference>
<accession>A0A9X2G7I0</accession>
<feature type="chain" id="PRO_5040788707" description="Lipoprotein" evidence="1">
    <location>
        <begin position="26"/>
        <end position="157"/>
    </location>
</feature>
<sequence length="157" mass="16394">MSTSKKWGAAALVSCALLLSGCAALEDMANDFMPSGEEVQQQADPSEQAVQAPISTGEYDLVEACNTFFKGPLVQSITGLSQAVAAPLNEEYTGLASGVSKSIGLIIGKADEVSIAHLEAVRAPFDQALDGTIARPTAVQKAIKDYRDTCTEAGWKG</sequence>
<evidence type="ECO:0000313" key="2">
    <source>
        <dbReference type="EMBL" id="MCP2263331.1"/>
    </source>
</evidence>
<keyword evidence="3" id="KW-1185">Reference proteome</keyword>
<dbReference type="PROSITE" id="PS51257">
    <property type="entry name" value="PROKAR_LIPOPROTEIN"/>
    <property type="match status" value="1"/>
</dbReference>
<dbReference type="AlphaFoldDB" id="A0A9X2G7I0"/>
<dbReference type="EMBL" id="JAMTCS010000002">
    <property type="protein sequence ID" value="MCP2263331.1"/>
    <property type="molecule type" value="Genomic_DNA"/>
</dbReference>